<dbReference type="SUPFAM" id="SSF52799">
    <property type="entry name" value="(Phosphotyrosine protein) phosphatases II"/>
    <property type="match status" value="1"/>
</dbReference>
<dbReference type="Proteomes" id="UP001311799">
    <property type="component" value="Unassembled WGS sequence"/>
</dbReference>
<comment type="caution">
    <text evidence="1">The sequence shown here is derived from an EMBL/GenBank/DDBJ whole genome shotgun (WGS) entry which is preliminary data.</text>
</comment>
<dbReference type="InterPro" id="IPR026893">
    <property type="entry name" value="Tyr/Ser_Pase_IphP-type"/>
</dbReference>
<accession>A0AAV9Y338</accession>
<dbReference type="AlphaFoldDB" id="A0AAV9Y338"/>
<organism evidence="1 2">
    <name type="scientific">Cryptosporidium xiaoi</name>
    <dbReference type="NCBI Taxonomy" id="659607"/>
    <lineage>
        <taxon>Eukaryota</taxon>
        <taxon>Sar</taxon>
        <taxon>Alveolata</taxon>
        <taxon>Apicomplexa</taxon>
        <taxon>Conoidasida</taxon>
        <taxon>Coccidia</taxon>
        <taxon>Eucoccidiorida</taxon>
        <taxon>Eimeriorina</taxon>
        <taxon>Cryptosporidiidae</taxon>
        <taxon>Cryptosporidium</taxon>
    </lineage>
</organism>
<evidence type="ECO:0000313" key="2">
    <source>
        <dbReference type="Proteomes" id="UP001311799"/>
    </source>
</evidence>
<reference evidence="1 2" key="1">
    <citation type="submission" date="2023-10" db="EMBL/GenBank/DDBJ databases">
        <title>Comparative genomics analysis reveals potential genetic determinants of host preference in Cryptosporidium xiaoi.</title>
        <authorList>
            <person name="Xiao L."/>
            <person name="Li J."/>
        </authorList>
    </citation>
    <scope>NUCLEOTIDE SEQUENCE [LARGE SCALE GENOMIC DNA]</scope>
    <source>
        <strain evidence="1 2">52996</strain>
    </source>
</reference>
<dbReference type="EMBL" id="JAWDEY010000001">
    <property type="protein sequence ID" value="KAK6591223.1"/>
    <property type="molecule type" value="Genomic_DNA"/>
</dbReference>
<proteinExistence type="predicted"/>
<evidence type="ECO:0000313" key="1">
    <source>
        <dbReference type="EMBL" id="KAK6591223.1"/>
    </source>
</evidence>
<dbReference type="Pfam" id="PF13350">
    <property type="entry name" value="Y_phosphatase3"/>
    <property type="match status" value="1"/>
</dbReference>
<gene>
    <name evidence="1" type="ORF">RS030_101656</name>
</gene>
<dbReference type="PANTHER" id="PTHR31126:SF1">
    <property type="entry name" value="TYROSINE SPECIFIC PROTEIN PHOSPHATASES DOMAIN-CONTAINING PROTEIN"/>
    <property type="match status" value="1"/>
</dbReference>
<keyword evidence="2" id="KW-1185">Reference proteome</keyword>
<dbReference type="GO" id="GO:0004721">
    <property type="term" value="F:phosphoprotein phosphatase activity"/>
    <property type="evidence" value="ECO:0007669"/>
    <property type="project" value="InterPro"/>
</dbReference>
<sequence>MFLSTAPFSIKPLIRIEGSLDSSYENDLQSFIDKFLDSYEDQDEKRYMRYGYEYYGNILLGKRILLDIIPDIRDVSLFVEHKSLRRYILYRGGRPGCVEPDKLKHVVKDTLGIKTIIDLRGVAIFEESQLTKDETLSRSIIWKYYNPLFENNKIDEYIKIKADEMKKRKDCNNLLINTNDQKYVFVLNSLNFREPLKVVSEEKFDFGSVSNGFSDFIHCLDCTKRNKRHTSENNILNNELLIEKRKESNMTIFKSYTYYMLRLISHKYAENWYIQKYISEKSIGEIYFDFAIFDSMTVSRALKIITVSQPPILIHGNLGKDRVSVIVALVLKIVGISDEYIIRDYCASEAGSLSIKDSIDFEMARLPDSIKRCKPEYIQFFFTKLINKFGTIDTYLDEIDFNESWRACLRQKFTENHYN</sequence>
<protein>
    <submittedName>
        <fullName evidence="1">Bacterial type serine tyrosine phosphatase</fullName>
    </submittedName>
</protein>
<dbReference type="Gene3D" id="3.90.190.10">
    <property type="entry name" value="Protein tyrosine phosphatase superfamily"/>
    <property type="match status" value="1"/>
</dbReference>
<dbReference type="PANTHER" id="PTHR31126">
    <property type="entry name" value="TYROSINE-PROTEIN PHOSPHATASE"/>
    <property type="match status" value="1"/>
</dbReference>
<dbReference type="InterPro" id="IPR029021">
    <property type="entry name" value="Prot-tyrosine_phosphatase-like"/>
</dbReference>
<name>A0AAV9Y338_9CRYT</name>